<keyword evidence="7" id="KW-1185">Reference proteome</keyword>
<dbReference type="GO" id="GO:0006351">
    <property type="term" value="P:DNA-templated transcription"/>
    <property type="evidence" value="ECO:0007669"/>
    <property type="project" value="InterPro"/>
</dbReference>
<feature type="signal peptide" evidence="4">
    <location>
        <begin position="1"/>
        <end position="21"/>
    </location>
</feature>
<keyword evidence="2" id="KW-0539">Nucleus</keyword>
<feature type="domain" description="Xylanolytic transcriptional activator regulatory" evidence="5">
    <location>
        <begin position="96"/>
        <end position="170"/>
    </location>
</feature>
<name>A0AAE0U7Z5_9PEZI</name>
<gene>
    <name evidence="6" type="ORF">B0H63DRAFT_460716</name>
</gene>
<keyword evidence="4" id="KW-0732">Signal</keyword>
<dbReference type="Proteomes" id="UP001285441">
    <property type="component" value="Unassembled WGS sequence"/>
</dbReference>
<proteinExistence type="predicted"/>
<dbReference type="GO" id="GO:0005634">
    <property type="term" value="C:nucleus"/>
    <property type="evidence" value="ECO:0007669"/>
    <property type="project" value="UniProtKB-SubCell"/>
</dbReference>
<dbReference type="PANTHER" id="PTHR31001">
    <property type="entry name" value="UNCHARACTERIZED TRANSCRIPTIONAL REGULATORY PROTEIN"/>
    <property type="match status" value="1"/>
</dbReference>
<evidence type="ECO:0000259" key="5">
    <source>
        <dbReference type="SMART" id="SM00906"/>
    </source>
</evidence>
<feature type="region of interest" description="Disordered" evidence="3">
    <location>
        <begin position="428"/>
        <end position="455"/>
    </location>
</feature>
<reference evidence="6" key="2">
    <citation type="submission" date="2023-06" db="EMBL/GenBank/DDBJ databases">
        <authorList>
            <consortium name="Lawrence Berkeley National Laboratory"/>
            <person name="Haridas S."/>
            <person name="Hensen N."/>
            <person name="Bonometti L."/>
            <person name="Westerberg I."/>
            <person name="Brannstrom I.O."/>
            <person name="Guillou S."/>
            <person name="Cros-Aarteil S."/>
            <person name="Calhoun S."/>
            <person name="Kuo A."/>
            <person name="Mondo S."/>
            <person name="Pangilinan J."/>
            <person name="Riley R."/>
            <person name="LaButti K."/>
            <person name="Andreopoulos B."/>
            <person name="Lipzen A."/>
            <person name="Chen C."/>
            <person name="Yanf M."/>
            <person name="Daum C."/>
            <person name="Ng V."/>
            <person name="Clum A."/>
            <person name="Steindorff A."/>
            <person name="Ohm R."/>
            <person name="Martin F."/>
            <person name="Silar P."/>
            <person name="Natvig D."/>
            <person name="Lalanne C."/>
            <person name="Gautier V."/>
            <person name="Ament-velasquez S.L."/>
            <person name="Kruys A."/>
            <person name="Hutchinson M.I."/>
            <person name="Powell A.J."/>
            <person name="Barry K."/>
            <person name="Miller A.N."/>
            <person name="Grigoriev I.V."/>
            <person name="Debuchy R."/>
            <person name="Gladieux P."/>
            <person name="Thoren M.H."/>
            <person name="Johannesson H."/>
        </authorList>
    </citation>
    <scope>NUCLEOTIDE SEQUENCE</scope>
    <source>
        <strain evidence="6">CBS 232.78</strain>
    </source>
</reference>
<dbReference type="CDD" id="cd12148">
    <property type="entry name" value="fungal_TF_MHR"/>
    <property type="match status" value="1"/>
</dbReference>
<dbReference type="Pfam" id="PF04082">
    <property type="entry name" value="Fungal_trans"/>
    <property type="match status" value="1"/>
</dbReference>
<comment type="caution">
    <text evidence="6">The sequence shown here is derived from an EMBL/GenBank/DDBJ whole genome shotgun (WGS) entry which is preliminary data.</text>
</comment>
<dbReference type="GO" id="GO:0003677">
    <property type="term" value="F:DNA binding"/>
    <property type="evidence" value="ECO:0007669"/>
    <property type="project" value="InterPro"/>
</dbReference>
<comment type="subcellular location">
    <subcellularLocation>
        <location evidence="1">Nucleus</location>
    </subcellularLocation>
</comment>
<dbReference type="PANTHER" id="PTHR31001:SF74">
    <property type="entry name" value="ZN(II)2CYS6 TRANSCRIPTION FACTOR (EUROFUNG)"/>
    <property type="match status" value="1"/>
</dbReference>
<evidence type="ECO:0000313" key="6">
    <source>
        <dbReference type="EMBL" id="KAK3394358.1"/>
    </source>
</evidence>
<dbReference type="AlphaFoldDB" id="A0AAE0U7Z5"/>
<evidence type="ECO:0000256" key="1">
    <source>
        <dbReference type="ARBA" id="ARBA00004123"/>
    </source>
</evidence>
<dbReference type="InterPro" id="IPR050613">
    <property type="entry name" value="Sec_Metabolite_Reg"/>
</dbReference>
<sequence>MNPNEAPIVWIGLLFSIICLAELSSDVSDLLSSAYHGNSPGEADRQKRHQIELCREMIAQCLFLGEYTKSGPYVLETVIHVVNLEFLIRIDADKDIWFLLAMAVYIAMRMGYHRDPSHFPDISPKQGEIRRRQWATILQGDVLISSQMGMPRMISTWQCDTKEPRNLNDDDLDGLDDAVAEMPPSRPETQLTTSLAVIARRRMVMALGAVEDLTAAVRPSSYAEVMRVDGLLHAALSSVPPPYQSTSASVTDSPQIIITRLFLNHMFYKGQIMLHRKFLCLAPVTQTETGADTISYGYSRKTCLDASLGTLHIQHVLDEETRPGGQLQMVRYRVTSIMNHSFLTATMVLCSFLYRNRLEKQALLQDGEQEKIMAALRRARVIWMRASTHSREAKKAAEAVSLVLARTSPGEDADSWKTKDLVNDVEGAAKPGQSAWPSQPSASSDTTHDGSMGGLYEPEGFNMPNFLGAFMPPVDHFNMTERGSVGLEEWMVMNGPSLGTDWS</sequence>
<organism evidence="6 7">
    <name type="scientific">Podospora didyma</name>
    <dbReference type="NCBI Taxonomy" id="330526"/>
    <lineage>
        <taxon>Eukaryota</taxon>
        <taxon>Fungi</taxon>
        <taxon>Dikarya</taxon>
        <taxon>Ascomycota</taxon>
        <taxon>Pezizomycotina</taxon>
        <taxon>Sordariomycetes</taxon>
        <taxon>Sordariomycetidae</taxon>
        <taxon>Sordariales</taxon>
        <taxon>Podosporaceae</taxon>
        <taxon>Podospora</taxon>
    </lineage>
</organism>
<dbReference type="EMBL" id="JAULSW010000001">
    <property type="protein sequence ID" value="KAK3394358.1"/>
    <property type="molecule type" value="Genomic_DNA"/>
</dbReference>
<dbReference type="SMART" id="SM00906">
    <property type="entry name" value="Fungal_trans"/>
    <property type="match status" value="1"/>
</dbReference>
<reference evidence="6" key="1">
    <citation type="journal article" date="2023" name="Mol. Phylogenet. Evol.">
        <title>Genome-scale phylogeny and comparative genomics of the fungal order Sordariales.</title>
        <authorList>
            <person name="Hensen N."/>
            <person name="Bonometti L."/>
            <person name="Westerberg I."/>
            <person name="Brannstrom I.O."/>
            <person name="Guillou S."/>
            <person name="Cros-Aarteil S."/>
            <person name="Calhoun S."/>
            <person name="Haridas S."/>
            <person name="Kuo A."/>
            <person name="Mondo S."/>
            <person name="Pangilinan J."/>
            <person name="Riley R."/>
            <person name="LaButti K."/>
            <person name="Andreopoulos B."/>
            <person name="Lipzen A."/>
            <person name="Chen C."/>
            <person name="Yan M."/>
            <person name="Daum C."/>
            <person name="Ng V."/>
            <person name="Clum A."/>
            <person name="Steindorff A."/>
            <person name="Ohm R.A."/>
            <person name="Martin F."/>
            <person name="Silar P."/>
            <person name="Natvig D.O."/>
            <person name="Lalanne C."/>
            <person name="Gautier V."/>
            <person name="Ament-Velasquez S.L."/>
            <person name="Kruys A."/>
            <person name="Hutchinson M.I."/>
            <person name="Powell A.J."/>
            <person name="Barry K."/>
            <person name="Miller A.N."/>
            <person name="Grigoriev I.V."/>
            <person name="Debuchy R."/>
            <person name="Gladieux P."/>
            <person name="Hiltunen Thoren M."/>
            <person name="Johannesson H."/>
        </authorList>
    </citation>
    <scope>NUCLEOTIDE SEQUENCE</scope>
    <source>
        <strain evidence="6">CBS 232.78</strain>
    </source>
</reference>
<accession>A0AAE0U7Z5</accession>
<dbReference type="GO" id="GO:0008270">
    <property type="term" value="F:zinc ion binding"/>
    <property type="evidence" value="ECO:0007669"/>
    <property type="project" value="InterPro"/>
</dbReference>
<feature type="chain" id="PRO_5041958167" description="Xylanolytic transcriptional activator regulatory domain-containing protein" evidence="4">
    <location>
        <begin position="22"/>
        <end position="503"/>
    </location>
</feature>
<feature type="compositionally biased region" description="Low complexity" evidence="3">
    <location>
        <begin position="433"/>
        <end position="444"/>
    </location>
</feature>
<evidence type="ECO:0000256" key="4">
    <source>
        <dbReference type="SAM" id="SignalP"/>
    </source>
</evidence>
<protein>
    <recommendedName>
        <fullName evidence="5">Xylanolytic transcriptional activator regulatory domain-containing protein</fullName>
    </recommendedName>
</protein>
<evidence type="ECO:0000256" key="2">
    <source>
        <dbReference type="ARBA" id="ARBA00023242"/>
    </source>
</evidence>
<dbReference type="InterPro" id="IPR007219">
    <property type="entry name" value="XnlR_reg_dom"/>
</dbReference>
<evidence type="ECO:0000313" key="7">
    <source>
        <dbReference type="Proteomes" id="UP001285441"/>
    </source>
</evidence>
<evidence type="ECO:0000256" key="3">
    <source>
        <dbReference type="SAM" id="MobiDB-lite"/>
    </source>
</evidence>